<dbReference type="AlphaFoldDB" id="A0A8H9K5J3"/>
<gene>
    <name evidence="1" type="ORF">I7730_00840</name>
</gene>
<evidence type="ECO:0000313" key="1">
    <source>
        <dbReference type="EMBL" id="HAS8538346.1"/>
    </source>
</evidence>
<dbReference type="SUPFAM" id="SSF102462">
    <property type="entry name" value="Peptidyl-tRNA hydrolase II"/>
    <property type="match status" value="1"/>
</dbReference>
<comment type="caution">
    <text evidence="1">The sequence shown here is derived from an EMBL/GenBank/DDBJ whole genome shotgun (WGS) entry which is preliminary data.</text>
</comment>
<accession>A0A8H9K5J3</accession>
<reference evidence="1" key="1">
    <citation type="journal article" date="2018" name="Genome Biol.">
        <title>SKESA: strategic k-mer extension for scrupulous assemblies.</title>
        <authorList>
            <person name="Souvorov A."/>
            <person name="Agarwala R."/>
            <person name="Lipman D.J."/>
        </authorList>
    </citation>
    <scope>NUCLEOTIDE SEQUENCE</scope>
    <source>
        <strain evidence="1">BCW_3452</strain>
    </source>
</reference>
<protein>
    <submittedName>
        <fullName evidence="1">Uncharacterized protein</fullName>
    </submittedName>
</protein>
<dbReference type="EMBL" id="DACRBY010000001">
    <property type="protein sequence ID" value="HAS8538346.1"/>
    <property type="molecule type" value="Genomic_DNA"/>
</dbReference>
<dbReference type="Proteomes" id="UP000863257">
    <property type="component" value="Unassembled WGS sequence"/>
</dbReference>
<name>A0A8H9K5J3_VIBVL</name>
<dbReference type="InterPro" id="IPR023476">
    <property type="entry name" value="Pep_tRNA_hydro_II_dom_sf"/>
</dbReference>
<sequence length="262" mass="28728">MFIRNQLFRAKKHEMNNKKIDIFIRNDFPDGITMPLGKTVAQVSHALGLLVLNRCEIVDETDLAIILKMNPELHSTVLNKEFVTSELVLNYVSEDEVVAECGGSVVVDRGKTVFWGRTVTCGAVARGGWLGAEVESNILSKEVVASVSVMQGIFVNTGTIAFDSQIIDMASKLSVSAFFEAFDLSTGQAIVSKTSNLYRWLTNGYGKTVVRSKKGIHMEALADGLANEGVEISGLAGHIFATEPCKKELLETFTRTKHTRLL</sequence>
<reference evidence="1" key="2">
    <citation type="submission" date="2019-01" db="EMBL/GenBank/DDBJ databases">
        <authorList>
            <consortium name="NCBI Pathogen Detection Project"/>
        </authorList>
    </citation>
    <scope>NUCLEOTIDE SEQUENCE</scope>
    <source>
        <strain evidence="1">BCW_3452</strain>
    </source>
</reference>
<proteinExistence type="predicted"/>
<organism evidence="1">
    <name type="scientific">Vibrio vulnificus</name>
    <dbReference type="NCBI Taxonomy" id="672"/>
    <lineage>
        <taxon>Bacteria</taxon>
        <taxon>Pseudomonadati</taxon>
        <taxon>Pseudomonadota</taxon>
        <taxon>Gammaproteobacteria</taxon>
        <taxon>Vibrionales</taxon>
        <taxon>Vibrionaceae</taxon>
        <taxon>Vibrio</taxon>
    </lineage>
</organism>